<keyword evidence="2" id="KW-1185">Reference proteome</keyword>
<name>G5A1I3_PHYSP</name>
<organism evidence="1 2">
    <name type="scientific">Phytophthora sojae (strain P6497)</name>
    <name type="common">Soybean stem and root rot agent</name>
    <name type="synonym">Phytophthora megasperma f. sp. glycines</name>
    <dbReference type="NCBI Taxonomy" id="1094619"/>
    <lineage>
        <taxon>Eukaryota</taxon>
        <taxon>Sar</taxon>
        <taxon>Stramenopiles</taxon>
        <taxon>Oomycota</taxon>
        <taxon>Peronosporomycetes</taxon>
        <taxon>Peronosporales</taxon>
        <taxon>Peronosporaceae</taxon>
        <taxon>Phytophthora</taxon>
    </lineage>
</organism>
<accession>G5A1I3</accession>
<proteinExistence type="predicted"/>
<dbReference type="EMBL" id="JH159158">
    <property type="protein sequence ID" value="EGZ10781.1"/>
    <property type="molecule type" value="Genomic_DNA"/>
</dbReference>
<dbReference type="SMR" id="G5A1I3"/>
<dbReference type="GeneID" id="20662658"/>
<reference evidence="1 2" key="1">
    <citation type="journal article" date="2006" name="Science">
        <title>Phytophthora genome sequences uncover evolutionary origins and mechanisms of pathogenesis.</title>
        <authorList>
            <person name="Tyler B.M."/>
            <person name="Tripathy S."/>
            <person name="Zhang X."/>
            <person name="Dehal P."/>
            <person name="Jiang R.H."/>
            <person name="Aerts A."/>
            <person name="Arredondo F.D."/>
            <person name="Baxter L."/>
            <person name="Bensasson D."/>
            <person name="Beynon J.L."/>
            <person name="Chapman J."/>
            <person name="Damasceno C.M."/>
            <person name="Dorrance A.E."/>
            <person name="Dou D."/>
            <person name="Dickerman A.W."/>
            <person name="Dubchak I.L."/>
            <person name="Garbelotto M."/>
            <person name="Gijzen M."/>
            <person name="Gordon S.G."/>
            <person name="Govers F."/>
            <person name="Grunwald N.J."/>
            <person name="Huang W."/>
            <person name="Ivors K.L."/>
            <person name="Jones R.W."/>
            <person name="Kamoun S."/>
            <person name="Krampis K."/>
            <person name="Lamour K.H."/>
            <person name="Lee M.K."/>
            <person name="McDonald W.H."/>
            <person name="Medina M."/>
            <person name="Meijer H.J."/>
            <person name="Nordberg E.K."/>
            <person name="Maclean D.J."/>
            <person name="Ospina-Giraldo M.D."/>
            <person name="Morris P.F."/>
            <person name="Phuntumart V."/>
            <person name="Putnam N.H."/>
            <person name="Rash S."/>
            <person name="Rose J.K."/>
            <person name="Sakihama Y."/>
            <person name="Salamov A.A."/>
            <person name="Savidor A."/>
            <person name="Scheuring C.F."/>
            <person name="Smith B.M."/>
            <person name="Sobral B.W."/>
            <person name="Terry A."/>
            <person name="Torto-Alalibo T.A."/>
            <person name="Win J."/>
            <person name="Xu Z."/>
            <person name="Zhang H."/>
            <person name="Grigoriev I.V."/>
            <person name="Rokhsar D.S."/>
            <person name="Boore J.L."/>
        </authorList>
    </citation>
    <scope>NUCLEOTIDE SEQUENCE [LARGE SCALE GENOMIC DNA]</scope>
    <source>
        <strain evidence="1 2">P6497</strain>
    </source>
</reference>
<dbReference type="InParanoid" id="G5A1I3"/>
<dbReference type="PANTHER" id="PTHR47930">
    <property type="entry name" value="YALI0C12947P"/>
    <property type="match status" value="1"/>
</dbReference>
<dbReference type="Pfam" id="PF13812">
    <property type="entry name" value="PPR_3"/>
    <property type="match status" value="1"/>
</dbReference>
<dbReference type="OMA" id="MVALANM"/>
<evidence type="ECO:0000313" key="1">
    <source>
        <dbReference type="EMBL" id="EGZ10781.1"/>
    </source>
</evidence>
<dbReference type="KEGG" id="psoj:PHYSODRAFT_548568"/>
<protein>
    <recommendedName>
        <fullName evidence="3">Pentacotripeptide-repeat region of PRORP domain-containing protein</fullName>
    </recommendedName>
</protein>
<dbReference type="STRING" id="1094619.G5A1I3"/>
<dbReference type="RefSeq" id="XP_009533526.1">
    <property type="nucleotide sequence ID" value="XM_009535231.1"/>
</dbReference>
<dbReference type="InterPro" id="IPR002885">
    <property type="entry name" value="PPR_rpt"/>
</dbReference>
<sequence>MLCAVLDQGAKLSELTLRSLLIFADRANQPEIALEALAMMKDEGIEPTASDCNAVFIACGTANRWSDMIDVYESMPESFQSQLNDVAQTSVILARTRSERHEMKLRGLEIFRSDETKWQYFNSACMVALEALLETRQFDAVLTLADEMNPRKIRWSSFTCKMVALANMRSGSMSKARKILKKSKHRMGDYSVECYRELIEHYEAHQNLAEASAVAVEMMQKNAQVGAEDWRKVLRLAIQLPDHTSYWTLRELLRLHGGKVAEELPASLLLPEMTRDTRE</sequence>
<dbReference type="InterPro" id="IPR011990">
    <property type="entry name" value="TPR-like_helical_dom_sf"/>
</dbReference>
<evidence type="ECO:0008006" key="3">
    <source>
        <dbReference type="Google" id="ProtNLM"/>
    </source>
</evidence>
<dbReference type="Proteomes" id="UP000002640">
    <property type="component" value="Unassembled WGS sequence"/>
</dbReference>
<dbReference type="AlphaFoldDB" id="G5A1I3"/>
<dbReference type="Gene3D" id="1.25.40.10">
    <property type="entry name" value="Tetratricopeptide repeat domain"/>
    <property type="match status" value="2"/>
</dbReference>
<gene>
    <name evidence="1" type="ORF">PHYSODRAFT_548568</name>
</gene>
<evidence type="ECO:0000313" key="2">
    <source>
        <dbReference type="Proteomes" id="UP000002640"/>
    </source>
</evidence>
<dbReference type="PANTHER" id="PTHR47930:SF2">
    <property type="entry name" value="PENTATRICOPEPTIDE REPEAT PROTEIN (AFU_ORTHOLOGUE AFUA_8G04250)"/>
    <property type="match status" value="1"/>
</dbReference>